<name>A0ABT4PKG4_9BACT</name>
<organism evidence="2 3">
    <name type="scientific">Phocaeicola acetigenes</name>
    <dbReference type="NCBI Taxonomy" id="3016083"/>
    <lineage>
        <taxon>Bacteria</taxon>
        <taxon>Pseudomonadati</taxon>
        <taxon>Bacteroidota</taxon>
        <taxon>Bacteroidia</taxon>
        <taxon>Bacteroidales</taxon>
        <taxon>Bacteroidaceae</taxon>
        <taxon>Phocaeicola</taxon>
    </lineage>
</organism>
<evidence type="ECO:0000313" key="2">
    <source>
        <dbReference type="EMBL" id="MCZ8373534.1"/>
    </source>
</evidence>
<feature type="transmembrane region" description="Helical" evidence="1">
    <location>
        <begin position="6"/>
        <end position="27"/>
    </location>
</feature>
<dbReference type="Proteomes" id="UP001141933">
    <property type="component" value="Unassembled WGS sequence"/>
</dbReference>
<comment type="caution">
    <text evidence="2">The sequence shown here is derived from an EMBL/GenBank/DDBJ whole genome shotgun (WGS) entry which is preliminary data.</text>
</comment>
<keyword evidence="1" id="KW-0812">Transmembrane</keyword>
<keyword evidence="1" id="KW-0472">Membrane</keyword>
<proteinExistence type="predicted"/>
<sequence>MKLRTVGRLGVILSIILFCIGIGVYSFTQLSLVDKGKDIHLAAFVPRNCMGVLETDNFDYFMNEFPQTAYAGQLDTLQRAGLLKSVLGGLSRYTDSPAHDWSNQVNRMMISFHEPGSSRNLVIYFQMNNSQEAFVKSVLQRTGHSFEARKEKYRGEDIWVYPVDNGDFVSAYMEDGLLALSYQKRLIEQVIDASKDQTSLDTDESFKAIYSPKSSNFMTLYTHSASVPLLDKPESTQVWSEFDIHLNSEVLYLSGFMYEPDSCFQSSLLRLEQVKPSYESESMLIVSGQSRIDSCVSQIASISYHSLFDECISNLSRDASYMMVADMDKVAGQIDKYAPYLPLFIKDHIYLFRSFILSVQITKVGNKLSHIFVFTYKE</sequence>
<accession>A0ABT4PKG4</accession>
<gene>
    <name evidence="2" type="ORF">O6P32_12585</name>
</gene>
<evidence type="ECO:0000256" key="1">
    <source>
        <dbReference type="SAM" id="Phobius"/>
    </source>
</evidence>
<evidence type="ECO:0000313" key="3">
    <source>
        <dbReference type="Proteomes" id="UP001141933"/>
    </source>
</evidence>
<protein>
    <submittedName>
        <fullName evidence="2">DUF3352 domain-containing protein</fullName>
    </submittedName>
</protein>
<keyword evidence="3" id="KW-1185">Reference proteome</keyword>
<reference evidence="2" key="1">
    <citation type="submission" date="2022-12" db="EMBL/GenBank/DDBJ databases">
        <title>Phocaeicola acetigenes sp. nov., isolated feces from a healthy human.</title>
        <authorList>
            <person name="Do H."/>
            <person name="Ha Y.B."/>
            <person name="Kim J.-S."/>
            <person name="Suh M.K."/>
            <person name="Kim H.S."/>
            <person name="Lee J.-S."/>
        </authorList>
    </citation>
    <scope>NUCLEOTIDE SEQUENCE</scope>
    <source>
        <strain evidence="2">KGMB11183</strain>
    </source>
</reference>
<keyword evidence="1" id="KW-1133">Transmembrane helix</keyword>
<dbReference type="EMBL" id="JAPZVM010000013">
    <property type="protein sequence ID" value="MCZ8373534.1"/>
    <property type="molecule type" value="Genomic_DNA"/>
</dbReference>
<dbReference type="RefSeq" id="WP_178266800.1">
    <property type="nucleotide sequence ID" value="NZ_JAPZVM010000013.1"/>
</dbReference>